<accession>A0ABP6Z395</accession>
<organism evidence="1 2">
    <name type="scientific">Kineosporia mesophila</name>
    <dbReference type="NCBI Taxonomy" id="566012"/>
    <lineage>
        <taxon>Bacteria</taxon>
        <taxon>Bacillati</taxon>
        <taxon>Actinomycetota</taxon>
        <taxon>Actinomycetes</taxon>
        <taxon>Kineosporiales</taxon>
        <taxon>Kineosporiaceae</taxon>
        <taxon>Kineosporia</taxon>
    </lineage>
</organism>
<keyword evidence="2" id="KW-1185">Reference proteome</keyword>
<dbReference type="RefSeq" id="WP_231484095.1">
    <property type="nucleotide sequence ID" value="NZ_BAAAZO010000001.1"/>
</dbReference>
<dbReference type="EMBL" id="BAAAZO010000001">
    <property type="protein sequence ID" value="GAA3593638.1"/>
    <property type="molecule type" value="Genomic_DNA"/>
</dbReference>
<comment type="caution">
    <text evidence="1">The sequence shown here is derived from an EMBL/GenBank/DDBJ whole genome shotgun (WGS) entry which is preliminary data.</text>
</comment>
<reference evidence="2" key="1">
    <citation type="journal article" date="2019" name="Int. J. Syst. Evol. Microbiol.">
        <title>The Global Catalogue of Microorganisms (GCM) 10K type strain sequencing project: providing services to taxonomists for standard genome sequencing and annotation.</title>
        <authorList>
            <consortium name="The Broad Institute Genomics Platform"/>
            <consortium name="The Broad Institute Genome Sequencing Center for Infectious Disease"/>
            <person name="Wu L."/>
            <person name="Ma J."/>
        </authorList>
    </citation>
    <scope>NUCLEOTIDE SEQUENCE [LARGE SCALE GENOMIC DNA]</scope>
    <source>
        <strain evidence="2">JCM 16902</strain>
    </source>
</reference>
<name>A0ABP6Z395_9ACTN</name>
<sequence>MTITSGSTYVSYGQFHLKGSEYFDTEGWVPGQGNGLIEALEEPGVPAVPGDFAILLTGGTSSKIALTVDIRDHAPDHQDLDEWEDVAEVSLNVEDDDIFGIGTLEEARGDDIFPTLPEGQYRVRAHARGRHEARTSPKDNEIQEEFLLLVWPASPEPEAVLKAIR</sequence>
<dbReference type="Proteomes" id="UP001501074">
    <property type="component" value="Unassembled WGS sequence"/>
</dbReference>
<proteinExistence type="predicted"/>
<evidence type="ECO:0000313" key="1">
    <source>
        <dbReference type="EMBL" id="GAA3593638.1"/>
    </source>
</evidence>
<protein>
    <submittedName>
        <fullName evidence="1">Uncharacterized protein</fullName>
    </submittedName>
</protein>
<gene>
    <name evidence="1" type="ORF">GCM10022223_05680</name>
</gene>
<evidence type="ECO:0000313" key="2">
    <source>
        <dbReference type="Proteomes" id="UP001501074"/>
    </source>
</evidence>